<dbReference type="InterPro" id="IPR013520">
    <property type="entry name" value="Ribonucl_H"/>
</dbReference>
<evidence type="ECO:0000256" key="4">
    <source>
        <dbReference type="ARBA" id="ARBA00022695"/>
    </source>
</evidence>
<dbReference type="GO" id="GO:0003676">
    <property type="term" value="F:nucleic acid binding"/>
    <property type="evidence" value="ECO:0007669"/>
    <property type="project" value="InterPro"/>
</dbReference>
<dbReference type="NCBIfam" id="TIGR00594">
    <property type="entry name" value="polc"/>
    <property type="match status" value="1"/>
</dbReference>
<dbReference type="GO" id="GO:0006260">
    <property type="term" value="P:DNA replication"/>
    <property type="evidence" value="ECO:0007669"/>
    <property type="project" value="UniProtKB-KW"/>
</dbReference>
<dbReference type="Gene3D" id="3.20.20.140">
    <property type="entry name" value="Metal-dependent hydrolases"/>
    <property type="match status" value="1"/>
</dbReference>
<comment type="catalytic activity">
    <reaction evidence="7">
        <text>DNA(n) + a 2'-deoxyribonucleoside 5'-triphosphate = DNA(n+1) + diphosphate</text>
        <dbReference type="Rhea" id="RHEA:22508"/>
        <dbReference type="Rhea" id="RHEA-COMP:17339"/>
        <dbReference type="Rhea" id="RHEA-COMP:17340"/>
        <dbReference type="ChEBI" id="CHEBI:33019"/>
        <dbReference type="ChEBI" id="CHEBI:61560"/>
        <dbReference type="ChEBI" id="CHEBI:173112"/>
        <dbReference type="EC" id="2.7.7.7"/>
    </reaction>
</comment>
<protein>
    <recommendedName>
        <fullName evidence="2">DNA polymerase III subunit alpha</fullName>
        <ecNumber evidence="1">2.7.7.7</ecNumber>
    </recommendedName>
</protein>
<dbReference type="Gene3D" id="1.10.10.1600">
    <property type="entry name" value="Bacterial DNA polymerase III alpha subunit, thumb domain"/>
    <property type="match status" value="1"/>
</dbReference>
<gene>
    <name evidence="10" type="ORF">Ga0061079_11327</name>
</gene>
<dbReference type="InterPro" id="IPR004805">
    <property type="entry name" value="DnaE2/DnaE/PolC"/>
</dbReference>
<dbReference type="Gene3D" id="1.10.150.870">
    <property type="match status" value="1"/>
</dbReference>
<dbReference type="SUPFAM" id="SSF53098">
    <property type="entry name" value="Ribonuclease H-like"/>
    <property type="match status" value="1"/>
</dbReference>
<dbReference type="InterPro" id="IPR012337">
    <property type="entry name" value="RNaseH-like_sf"/>
</dbReference>
<dbReference type="EC" id="2.7.7.7" evidence="1"/>
<dbReference type="GO" id="GO:0003887">
    <property type="term" value="F:DNA-directed DNA polymerase activity"/>
    <property type="evidence" value="ECO:0007669"/>
    <property type="project" value="UniProtKB-KW"/>
</dbReference>
<organism evidence="10 11">
    <name type="scientific">Apibacter mensalis</name>
    <dbReference type="NCBI Taxonomy" id="1586267"/>
    <lineage>
        <taxon>Bacteria</taxon>
        <taxon>Pseudomonadati</taxon>
        <taxon>Bacteroidota</taxon>
        <taxon>Flavobacteriia</taxon>
        <taxon>Flavobacteriales</taxon>
        <taxon>Weeksellaceae</taxon>
        <taxon>Apibacter</taxon>
    </lineage>
</organism>
<reference evidence="10 11" key="1">
    <citation type="submission" date="2016-01" db="EMBL/GenBank/DDBJ databases">
        <authorList>
            <person name="McClelland M."/>
            <person name="Jain A."/>
            <person name="Saraogi P."/>
            <person name="Mendelson R."/>
            <person name="Westerman R."/>
            <person name="SanMiguel P."/>
            <person name="Csonka L."/>
        </authorList>
    </citation>
    <scope>NUCLEOTIDE SEQUENCE [LARGE SCALE GENOMIC DNA]</scope>
    <source>
        <strain evidence="10 11">R-53146</strain>
    </source>
</reference>
<dbReference type="InterPro" id="IPR004013">
    <property type="entry name" value="PHP_dom"/>
</dbReference>
<feature type="domain" description="Exonuclease" evidence="8">
    <location>
        <begin position="2"/>
        <end position="192"/>
    </location>
</feature>
<evidence type="ECO:0000313" key="11">
    <source>
        <dbReference type="Proteomes" id="UP000182761"/>
    </source>
</evidence>
<evidence type="ECO:0000256" key="5">
    <source>
        <dbReference type="ARBA" id="ARBA00022705"/>
    </source>
</evidence>
<dbReference type="Gene3D" id="3.30.420.10">
    <property type="entry name" value="Ribonuclease H-like superfamily/Ribonuclease H"/>
    <property type="match status" value="1"/>
</dbReference>
<dbReference type="SMART" id="SM00481">
    <property type="entry name" value="POLIIIAc"/>
    <property type="match status" value="1"/>
</dbReference>
<sequence>MKFLVFDTETTGLPANANAPVSDSDNWPRMVQIAWQLHDENGNLIENYDYIIKPEGYDIPFNAQKIHGISTEKALAEGHDLKTVLNQFNSVLAENPILVGQNIAFDIPIVGAEFYRKSIQNNIADLSLIDTAREGTNFCALPGGMGGGFKFPKLSELYEKLFGHGFDEAHNAAADVNATAQAFWELVRRNQISAQKLNFTEEELSTFIEEHTEPFQPFDIVIREQVKDFNKQLKGKSESTIKSINEINYSSFFHFHNHSVYSILSSTSKHSDLIKKTVEYNMPALGVTDTGNLMGAFAFLNEIKKANESIKEHNDKILDGTSSEPLKKEIIPIIGCELYISDHYLQNKFTKDNPDRRYTQILIAKNHEGFKNLSKLSTLGYKLGLYAGFPRIGKELVEQYKENLIATTGNLSSEIPSLILNVGEKQAEEAFVYWYELFGDDFYVELFRHQLDEEEHLNKVLIKFAKKYGVKVLAQNDTFYITKKEAETQDILLCIKDGEKQSTPKGRGFGKRYGLPNDEYNFKSQTEMAQLFADIPEAIENFEEFITKFEPYQLTRDVLLPKFDIPDEFKDPQDELDGGKRGENAYLAYLTWEGAKKRYGENLSDDTKDRLQFELETIAKTGYPGYFLIVQDFTSQARKMGVSVGPGRGSAAGSAVAYCIGITNIDPIKYDLLFERFLNPDRVSLPDIDIDFDDRGREKIIQWVVDKYGENQVAQIITYGTLAGRSAIRDAGRVLELPLSDTDRLSKNLPSSLNLTKLKNKSENELIKDFGKEESVPVLQLKQKFNDNDLEGRVIQNAFQLEGSLRNTGVHACGVIITPEDITNLIPVAVAKDSSLLVSQFDNSVVESAGLLKMDFLGLRTLTIIADTVEIIRKRTGKVLNPDEFPLDDDKTYEIFKNGNTVGIFQYESPGMQKHLKALQPDKFEDLIAMNALYRPGPLQYIPNFINRKHGKEEISYDLEDMEEYLADTYGITVYQEQVMLLSQKLAGFSKGDADVLRKAMGKKQIQVLNKMEARFLEGAIQRGHPEDKLKKIWEDWKAFAQYAFNKSHSTCYAFIAFQTAYLKAHFPAEFMAALLSNNLNNLTTLSFFMEECKNMGLEVLGPDVNESDYEFTVNEKGAIRFGMGAIKGIGENAVEAVVSERYNKGKYKNLFEFFERVDLKNINKKVLENLVLAGAFDGLANNNRAQFFSEENGSSTIEKLVRYGMAYQDNKNSAQNSLFGDLGNEGFDVMKPVIPETEEWSTMYKLGREKEVVGIYISSHPMDNYKYEIALIKPVDISEINENKENYINKEVYIAGMISRFEHKEINDGRVRIAYFDLEDKTGTISLKLKKNYLDLQKYLIPNLFVLVKITVGMIKDNGFVYINVLNIEELSEVIGKHAKKLTIKINLESLDENTIVTLNKVCDENAGSKDIHFEIIDKKNNIYLESQSMNRRVTINKQILDVISNDLYLDFKLN</sequence>
<dbReference type="STRING" id="1586267.GCA_001418685_01820"/>
<dbReference type="RefSeq" id="WP_055426132.1">
    <property type="nucleotide sequence ID" value="NZ_FCOR01000013.1"/>
</dbReference>
<name>A0A0X3ARU1_9FLAO</name>
<dbReference type="OrthoDB" id="9803237at2"/>
<dbReference type="CDD" id="cd06127">
    <property type="entry name" value="DEDDh"/>
    <property type="match status" value="1"/>
</dbReference>
<evidence type="ECO:0000259" key="9">
    <source>
        <dbReference type="SMART" id="SM00481"/>
    </source>
</evidence>
<keyword evidence="6" id="KW-0239">DNA-directed DNA polymerase</keyword>
<keyword evidence="11" id="KW-1185">Reference proteome</keyword>
<dbReference type="InterPro" id="IPR029460">
    <property type="entry name" value="DNAPol_HHH"/>
</dbReference>
<evidence type="ECO:0000259" key="8">
    <source>
        <dbReference type="SMART" id="SM00479"/>
    </source>
</evidence>
<dbReference type="Proteomes" id="UP000182761">
    <property type="component" value="Unassembled WGS sequence"/>
</dbReference>
<dbReference type="InterPro" id="IPR040982">
    <property type="entry name" value="DNA_pol3_finger"/>
</dbReference>
<dbReference type="NCBIfam" id="NF004226">
    <property type="entry name" value="PRK05673.1"/>
    <property type="match status" value="1"/>
</dbReference>
<dbReference type="InterPro" id="IPR011708">
    <property type="entry name" value="DNA_pol3_alpha_NTPase_dom"/>
</dbReference>
<dbReference type="Pfam" id="PF07733">
    <property type="entry name" value="DNA_pol3_alpha"/>
    <property type="match status" value="1"/>
</dbReference>
<dbReference type="InterPro" id="IPR003141">
    <property type="entry name" value="Pol/His_phosphatase_N"/>
</dbReference>
<dbReference type="SMART" id="SM00479">
    <property type="entry name" value="EXOIII"/>
    <property type="match status" value="1"/>
</dbReference>
<dbReference type="EMBL" id="FCOR01000013">
    <property type="protein sequence ID" value="CVK16953.1"/>
    <property type="molecule type" value="Genomic_DNA"/>
</dbReference>
<dbReference type="PANTHER" id="PTHR32294:SF0">
    <property type="entry name" value="DNA POLYMERASE III SUBUNIT ALPHA"/>
    <property type="match status" value="1"/>
</dbReference>
<keyword evidence="4" id="KW-0548">Nucleotidyltransferase</keyword>
<dbReference type="PANTHER" id="PTHR32294">
    <property type="entry name" value="DNA POLYMERASE III SUBUNIT ALPHA"/>
    <property type="match status" value="1"/>
</dbReference>
<evidence type="ECO:0000313" key="10">
    <source>
        <dbReference type="EMBL" id="CVK16953.1"/>
    </source>
</evidence>
<evidence type="ECO:0000256" key="1">
    <source>
        <dbReference type="ARBA" id="ARBA00012417"/>
    </source>
</evidence>
<keyword evidence="3" id="KW-0808">Transferase</keyword>
<evidence type="ECO:0000256" key="7">
    <source>
        <dbReference type="ARBA" id="ARBA00049244"/>
    </source>
</evidence>
<feature type="domain" description="Polymerase/histidinol phosphatase N-terminal" evidence="9">
    <location>
        <begin position="253"/>
        <end position="342"/>
    </location>
</feature>
<evidence type="ECO:0000256" key="2">
    <source>
        <dbReference type="ARBA" id="ARBA00019114"/>
    </source>
</evidence>
<evidence type="ECO:0000256" key="6">
    <source>
        <dbReference type="ARBA" id="ARBA00022932"/>
    </source>
</evidence>
<dbReference type="Pfam" id="PF14579">
    <property type="entry name" value="HHH_6"/>
    <property type="match status" value="1"/>
</dbReference>
<dbReference type="InterPro" id="IPR041931">
    <property type="entry name" value="DNA_pol3_alpha_thumb_dom"/>
</dbReference>
<dbReference type="Pfam" id="PF00929">
    <property type="entry name" value="RNase_T"/>
    <property type="match status" value="1"/>
</dbReference>
<proteinExistence type="predicted"/>
<keyword evidence="5" id="KW-0235">DNA replication</keyword>
<dbReference type="InterPro" id="IPR036397">
    <property type="entry name" value="RNaseH_sf"/>
</dbReference>
<dbReference type="Pfam" id="PF02811">
    <property type="entry name" value="PHP"/>
    <property type="match status" value="1"/>
</dbReference>
<evidence type="ECO:0000256" key="3">
    <source>
        <dbReference type="ARBA" id="ARBA00022679"/>
    </source>
</evidence>
<accession>A0A0X3ARU1</accession>
<dbReference type="Pfam" id="PF17657">
    <property type="entry name" value="DNA_pol3_finger"/>
    <property type="match status" value="1"/>
</dbReference>
<dbReference type="GO" id="GO:0008408">
    <property type="term" value="F:3'-5' exonuclease activity"/>
    <property type="evidence" value="ECO:0007669"/>
    <property type="project" value="InterPro"/>
</dbReference>